<proteinExistence type="predicted"/>
<dbReference type="Proteomes" id="UP000199623">
    <property type="component" value="Unassembled WGS sequence"/>
</dbReference>
<dbReference type="STRING" id="200378.SAMN05216553_106331"/>
<gene>
    <name evidence="2" type="ORF">SAMN05216553_106331</name>
</gene>
<reference evidence="3" key="1">
    <citation type="submission" date="2016-10" db="EMBL/GenBank/DDBJ databases">
        <authorList>
            <person name="Varghese N."/>
            <person name="Submissions S."/>
        </authorList>
    </citation>
    <scope>NUCLEOTIDE SEQUENCE [LARGE SCALE GENOMIC DNA]</scope>
    <source>
        <strain evidence="3">CGMCC 4.3506</strain>
    </source>
</reference>
<keyword evidence="1" id="KW-0812">Transmembrane</keyword>
<dbReference type="RefSeq" id="WP_176946772.1">
    <property type="nucleotide sequence ID" value="NZ_FNCC01000006.1"/>
</dbReference>
<name>A0A1G7SLD6_9PSEU</name>
<keyword evidence="1" id="KW-1133">Transmembrane helix</keyword>
<evidence type="ECO:0000313" key="3">
    <source>
        <dbReference type="Proteomes" id="UP000199623"/>
    </source>
</evidence>
<evidence type="ECO:0000313" key="2">
    <source>
        <dbReference type="EMBL" id="SDG23897.1"/>
    </source>
</evidence>
<evidence type="ECO:0000256" key="1">
    <source>
        <dbReference type="SAM" id="Phobius"/>
    </source>
</evidence>
<accession>A0A1G7SLD6</accession>
<keyword evidence="1" id="KW-0472">Membrane</keyword>
<sequence length="50" mass="4847">MSAGSALGIAAAVAVAVTAIGWRTVLTMVAVSVIALAVVGFVNVTSILFG</sequence>
<dbReference type="EMBL" id="FNCC01000006">
    <property type="protein sequence ID" value="SDG23897.1"/>
    <property type="molecule type" value="Genomic_DNA"/>
</dbReference>
<protein>
    <submittedName>
        <fullName evidence="2">Uncharacterized protein</fullName>
    </submittedName>
</protein>
<feature type="transmembrane region" description="Helical" evidence="1">
    <location>
        <begin position="26"/>
        <end position="49"/>
    </location>
</feature>
<dbReference type="AlphaFoldDB" id="A0A1G7SLD6"/>
<keyword evidence="3" id="KW-1185">Reference proteome</keyword>
<organism evidence="2 3">
    <name type="scientific">Lentzea fradiae</name>
    <dbReference type="NCBI Taxonomy" id="200378"/>
    <lineage>
        <taxon>Bacteria</taxon>
        <taxon>Bacillati</taxon>
        <taxon>Actinomycetota</taxon>
        <taxon>Actinomycetes</taxon>
        <taxon>Pseudonocardiales</taxon>
        <taxon>Pseudonocardiaceae</taxon>
        <taxon>Lentzea</taxon>
    </lineage>
</organism>